<comment type="similarity">
    <text evidence="2">Belongs to the EamA transporter family.</text>
</comment>
<feature type="transmembrane region" description="Helical" evidence="6">
    <location>
        <begin position="283"/>
        <end position="303"/>
    </location>
</feature>
<dbReference type="GeneID" id="95761903"/>
<reference evidence="9 11" key="2">
    <citation type="submission" date="2023-07" db="EMBL/GenBank/DDBJ databases">
        <title>Genomic Encyclopedia of Type Strains, Phase IV (KMG-IV): sequencing the most valuable type-strain genomes for metagenomic binning, comparative biology and taxonomic classification.</title>
        <authorList>
            <person name="Goeker M."/>
        </authorList>
    </citation>
    <scope>NUCLEOTIDE SEQUENCE [LARGE SCALE GENOMIC DNA]</scope>
    <source>
        <strain evidence="9 11">DSM 338</strain>
    </source>
</reference>
<keyword evidence="11" id="KW-1185">Reference proteome</keyword>
<evidence type="ECO:0000259" key="7">
    <source>
        <dbReference type="Pfam" id="PF00892"/>
    </source>
</evidence>
<evidence type="ECO:0000256" key="5">
    <source>
        <dbReference type="ARBA" id="ARBA00023136"/>
    </source>
</evidence>
<sequence length="310" mass="33749">MSATPVRPSRFALYDAPYVLLTLVALLWAINLVVGRYIAGHIPPITLAMVRWIGATLILLPFAWKQIVRDLPIIRRNLPLLVLLSATGIASYNAMSYYGLQYTQAVNGLLVQSTAPLLVAVWTFVLFREKLSLGQAAGVITSLVGVMVIISHGDLDTFLHLKPNIGDVVIIVALVIYALYAAILRKRPPLGPLSFLATIMALGSLLLSPFALWEYLNGKVLPLDHVTFFTLAYVMTGPSLVAYLFFNRGVELVGANAAAPFLHLLPVFGTALAIVFLGETMAWYHLAGYALVISGIALATLSARWRMAPH</sequence>
<name>A0A9W6FIR2_XANFL</name>
<feature type="transmembrane region" description="Helical" evidence="6">
    <location>
        <begin position="105"/>
        <end position="126"/>
    </location>
</feature>
<feature type="domain" description="EamA" evidence="7">
    <location>
        <begin position="165"/>
        <end position="300"/>
    </location>
</feature>
<evidence type="ECO:0000313" key="8">
    <source>
        <dbReference type="EMBL" id="GLI21436.1"/>
    </source>
</evidence>
<keyword evidence="5 6" id="KW-0472">Membrane</keyword>
<feature type="transmembrane region" description="Helical" evidence="6">
    <location>
        <begin position="258"/>
        <end position="277"/>
    </location>
</feature>
<gene>
    <name evidence="9" type="ORF">GGQ86_001624</name>
    <name evidence="8" type="ORF">XFLAVUS301_11100</name>
</gene>
<proteinExistence type="inferred from homology"/>
<dbReference type="Pfam" id="PF00892">
    <property type="entry name" value="EamA"/>
    <property type="match status" value="2"/>
</dbReference>
<feature type="transmembrane region" description="Helical" evidence="6">
    <location>
        <begin position="195"/>
        <end position="213"/>
    </location>
</feature>
<dbReference type="SUPFAM" id="SSF103481">
    <property type="entry name" value="Multidrug resistance efflux transporter EmrE"/>
    <property type="match status" value="2"/>
</dbReference>
<feature type="transmembrane region" description="Helical" evidence="6">
    <location>
        <begin position="12"/>
        <end position="39"/>
    </location>
</feature>
<feature type="domain" description="EamA" evidence="7">
    <location>
        <begin position="18"/>
        <end position="150"/>
    </location>
</feature>
<keyword evidence="4 6" id="KW-1133">Transmembrane helix</keyword>
<dbReference type="RefSeq" id="WP_281806004.1">
    <property type="nucleotide sequence ID" value="NZ_BSDO01000001.1"/>
</dbReference>
<keyword evidence="3 6" id="KW-0812">Transmembrane</keyword>
<dbReference type="EMBL" id="JAVDPY010000002">
    <property type="protein sequence ID" value="MDR6333160.1"/>
    <property type="molecule type" value="Genomic_DNA"/>
</dbReference>
<feature type="transmembrane region" description="Helical" evidence="6">
    <location>
        <begin position="133"/>
        <end position="153"/>
    </location>
</feature>
<evidence type="ECO:0000256" key="3">
    <source>
        <dbReference type="ARBA" id="ARBA00022692"/>
    </source>
</evidence>
<dbReference type="InterPro" id="IPR050638">
    <property type="entry name" value="AA-Vitamin_Transporters"/>
</dbReference>
<evidence type="ECO:0000313" key="9">
    <source>
        <dbReference type="EMBL" id="MDR6333160.1"/>
    </source>
</evidence>
<dbReference type="PANTHER" id="PTHR32322">
    <property type="entry name" value="INNER MEMBRANE TRANSPORTER"/>
    <property type="match status" value="1"/>
</dbReference>
<evidence type="ECO:0000256" key="4">
    <source>
        <dbReference type="ARBA" id="ARBA00022989"/>
    </source>
</evidence>
<dbReference type="AlphaFoldDB" id="A0A9W6FIR2"/>
<comment type="caution">
    <text evidence="8">The sequence shown here is derived from an EMBL/GenBank/DDBJ whole genome shotgun (WGS) entry which is preliminary data.</text>
</comment>
<evidence type="ECO:0000313" key="10">
    <source>
        <dbReference type="Proteomes" id="UP001144397"/>
    </source>
</evidence>
<accession>A0A9W6FIR2</accession>
<evidence type="ECO:0000256" key="1">
    <source>
        <dbReference type="ARBA" id="ARBA00004141"/>
    </source>
</evidence>
<dbReference type="GO" id="GO:0016020">
    <property type="term" value="C:membrane"/>
    <property type="evidence" value="ECO:0007669"/>
    <property type="project" value="UniProtKB-SubCell"/>
</dbReference>
<reference evidence="8" key="1">
    <citation type="submission" date="2022-12" db="EMBL/GenBank/DDBJ databases">
        <title>Reference genome sequencing for broad-spectrum identification of bacterial and archaeal isolates by mass spectrometry.</title>
        <authorList>
            <person name="Sekiguchi Y."/>
            <person name="Tourlousse D.M."/>
        </authorList>
    </citation>
    <scope>NUCLEOTIDE SEQUENCE</scope>
    <source>
        <strain evidence="8">301</strain>
    </source>
</reference>
<feature type="transmembrane region" description="Helical" evidence="6">
    <location>
        <begin position="225"/>
        <end position="246"/>
    </location>
</feature>
<dbReference type="InterPro" id="IPR000620">
    <property type="entry name" value="EamA_dom"/>
</dbReference>
<evidence type="ECO:0000256" key="2">
    <source>
        <dbReference type="ARBA" id="ARBA00007362"/>
    </source>
</evidence>
<feature type="transmembrane region" description="Helical" evidence="6">
    <location>
        <begin position="76"/>
        <end position="99"/>
    </location>
</feature>
<dbReference type="Proteomes" id="UP001144397">
    <property type="component" value="Unassembled WGS sequence"/>
</dbReference>
<dbReference type="EMBL" id="BSDO01000001">
    <property type="protein sequence ID" value="GLI21436.1"/>
    <property type="molecule type" value="Genomic_DNA"/>
</dbReference>
<dbReference type="PANTHER" id="PTHR32322:SF2">
    <property type="entry name" value="EAMA DOMAIN-CONTAINING PROTEIN"/>
    <property type="match status" value="1"/>
</dbReference>
<dbReference type="Proteomes" id="UP001245370">
    <property type="component" value="Unassembled WGS sequence"/>
</dbReference>
<organism evidence="8 10">
    <name type="scientific">Xanthobacter flavus</name>
    <dbReference type="NCBI Taxonomy" id="281"/>
    <lineage>
        <taxon>Bacteria</taxon>
        <taxon>Pseudomonadati</taxon>
        <taxon>Pseudomonadota</taxon>
        <taxon>Alphaproteobacteria</taxon>
        <taxon>Hyphomicrobiales</taxon>
        <taxon>Xanthobacteraceae</taxon>
        <taxon>Xanthobacter</taxon>
    </lineage>
</organism>
<feature type="transmembrane region" description="Helical" evidence="6">
    <location>
        <begin position="165"/>
        <end position="183"/>
    </location>
</feature>
<evidence type="ECO:0000256" key="6">
    <source>
        <dbReference type="SAM" id="Phobius"/>
    </source>
</evidence>
<feature type="transmembrane region" description="Helical" evidence="6">
    <location>
        <begin position="45"/>
        <end position="64"/>
    </location>
</feature>
<protein>
    <submittedName>
        <fullName evidence="8">DMT transporter permease</fullName>
    </submittedName>
    <submittedName>
        <fullName evidence="9">Drug/metabolite transporter (DMT)-like permease</fullName>
    </submittedName>
</protein>
<evidence type="ECO:0000313" key="11">
    <source>
        <dbReference type="Proteomes" id="UP001245370"/>
    </source>
</evidence>
<comment type="subcellular location">
    <subcellularLocation>
        <location evidence="1">Membrane</location>
        <topology evidence="1">Multi-pass membrane protein</topology>
    </subcellularLocation>
</comment>
<dbReference type="InterPro" id="IPR037185">
    <property type="entry name" value="EmrE-like"/>
</dbReference>